<evidence type="ECO:0000313" key="3">
    <source>
        <dbReference type="EMBL" id="EFX69692.1"/>
    </source>
</evidence>
<dbReference type="Proteomes" id="UP000000305">
    <property type="component" value="Unassembled WGS sequence"/>
</dbReference>
<protein>
    <recommendedName>
        <fullName evidence="2">C2H2-type domain-containing protein</fullName>
    </recommendedName>
</protein>
<sequence>MHLFLRFQCESTIDTECFKQYCDRSSHNKHLRVFHEEEVVKPKRKPLADVQRAEKAQGQKIRMKGYRNLEMSSSLLENKLRNSELQYGRYGRFEREENLAGGESKFTENTYDTCKFSPKNALIKQTPEEPYSMVKACKLGCCHMTAREAAKFPILLPGKSQSDEKLRVELRHLAFYTAISLECSW</sequence>
<dbReference type="AlphaFoldDB" id="E9HF06"/>
<dbReference type="EMBL" id="GL732632">
    <property type="protein sequence ID" value="EFX69692.1"/>
    <property type="molecule type" value="Genomic_DNA"/>
</dbReference>
<organism evidence="3 4">
    <name type="scientific">Daphnia pulex</name>
    <name type="common">Water flea</name>
    <dbReference type="NCBI Taxonomy" id="6669"/>
    <lineage>
        <taxon>Eukaryota</taxon>
        <taxon>Metazoa</taxon>
        <taxon>Ecdysozoa</taxon>
        <taxon>Arthropoda</taxon>
        <taxon>Crustacea</taxon>
        <taxon>Branchiopoda</taxon>
        <taxon>Diplostraca</taxon>
        <taxon>Cladocera</taxon>
        <taxon>Anomopoda</taxon>
        <taxon>Daphniidae</taxon>
        <taxon>Daphnia</taxon>
    </lineage>
</organism>
<feature type="domain" description="C2H2-type" evidence="2">
    <location>
        <begin position="7"/>
        <end position="40"/>
    </location>
</feature>
<dbReference type="InterPro" id="IPR013087">
    <property type="entry name" value="Znf_C2H2_type"/>
</dbReference>
<accession>E9HF06</accession>
<gene>
    <name evidence="3" type="ORF">DAPPUDRAFT_113433</name>
</gene>
<dbReference type="HOGENOM" id="CLU_1462741_0_0_1"/>
<keyword evidence="4" id="KW-1185">Reference proteome</keyword>
<evidence type="ECO:0000259" key="2">
    <source>
        <dbReference type="PROSITE" id="PS50157"/>
    </source>
</evidence>
<proteinExistence type="predicted"/>
<name>E9HF06_DAPPU</name>
<keyword evidence="1" id="KW-0862">Zinc</keyword>
<dbReference type="GO" id="GO:0008270">
    <property type="term" value="F:zinc ion binding"/>
    <property type="evidence" value="ECO:0007669"/>
    <property type="project" value="UniProtKB-KW"/>
</dbReference>
<keyword evidence="1" id="KW-0863">Zinc-finger</keyword>
<evidence type="ECO:0000313" key="4">
    <source>
        <dbReference type="Proteomes" id="UP000000305"/>
    </source>
</evidence>
<keyword evidence="1" id="KW-0479">Metal-binding</keyword>
<dbReference type="InParanoid" id="E9HF06"/>
<dbReference type="KEGG" id="dpx:DAPPUDRAFT_113433"/>
<reference evidence="3 4" key="1">
    <citation type="journal article" date="2011" name="Science">
        <title>The ecoresponsive genome of Daphnia pulex.</title>
        <authorList>
            <person name="Colbourne J.K."/>
            <person name="Pfrender M.E."/>
            <person name="Gilbert D."/>
            <person name="Thomas W.K."/>
            <person name="Tucker A."/>
            <person name="Oakley T.H."/>
            <person name="Tokishita S."/>
            <person name="Aerts A."/>
            <person name="Arnold G.J."/>
            <person name="Basu M.K."/>
            <person name="Bauer D.J."/>
            <person name="Caceres C.E."/>
            <person name="Carmel L."/>
            <person name="Casola C."/>
            <person name="Choi J.H."/>
            <person name="Detter J.C."/>
            <person name="Dong Q."/>
            <person name="Dusheyko S."/>
            <person name="Eads B.D."/>
            <person name="Frohlich T."/>
            <person name="Geiler-Samerotte K.A."/>
            <person name="Gerlach D."/>
            <person name="Hatcher P."/>
            <person name="Jogdeo S."/>
            <person name="Krijgsveld J."/>
            <person name="Kriventseva E.V."/>
            <person name="Kultz D."/>
            <person name="Laforsch C."/>
            <person name="Lindquist E."/>
            <person name="Lopez J."/>
            <person name="Manak J.R."/>
            <person name="Muller J."/>
            <person name="Pangilinan J."/>
            <person name="Patwardhan R.P."/>
            <person name="Pitluck S."/>
            <person name="Pritham E.J."/>
            <person name="Rechtsteiner A."/>
            <person name="Rho M."/>
            <person name="Rogozin I.B."/>
            <person name="Sakarya O."/>
            <person name="Salamov A."/>
            <person name="Schaack S."/>
            <person name="Shapiro H."/>
            <person name="Shiga Y."/>
            <person name="Skalitzky C."/>
            <person name="Smith Z."/>
            <person name="Souvorov A."/>
            <person name="Sung W."/>
            <person name="Tang Z."/>
            <person name="Tsuchiya D."/>
            <person name="Tu H."/>
            <person name="Vos H."/>
            <person name="Wang M."/>
            <person name="Wolf Y.I."/>
            <person name="Yamagata H."/>
            <person name="Yamada T."/>
            <person name="Ye Y."/>
            <person name="Shaw J.R."/>
            <person name="Andrews J."/>
            <person name="Crease T.J."/>
            <person name="Tang H."/>
            <person name="Lucas S.M."/>
            <person name="Robertson H.M."/>
            <person name="Bork P."/>
            <person name="Koonin E.V."/>
            <person name="Zdobnov E.M."/>
            <person name="Grigoriev I.V."/>
            <person name="Lynch M."/>
            <person name="Boore J.L."/>
        </authorList>
    </citation>
    <scope>NUCLEOTIDE SEQUENCE [LARGE SCALE GENOMIC DNA]</scope>
</reference>
<dbReference type="PROSITE" id="PS50157">
    <property type="entry name" value="ZINC_FINGER_C2H2_2"/>
    <property type="match status" value="1"/>
</dbReference>
<evidence type="ECO:0000256" key="1">
    <source>
        <dbReference type="PROSITE-ProRule" id="PRU00042"/>
    </source>
</evidence>